<dbReference type="SUPFAM" id="SSF52047">
    <property type="entry name" value="RNI-like"/>
    <property type="match status" value="1"/>
</dbReference>
<dbReference type="InterPro" id="IPR032675">
    <property type="entry name" value="LRR_dom_sf"/>
</dbReference>
<dbReference type="EMBL" id="JARJLG010000088">
    <property type="protein sequence ID" value="KAJ7748783.1"/>
    <property type="molecule type" value="Genomic_DNA"/>
</dbReference>
<name>A0AAD7IR59_9AGAR</name>
<reference evidence="1" key="1">
    <citation type="submission" date="2023-03" db="EMBL/GenBank/DDBJ databases">
        <title>Massive genome expansion in bonnet fungi (Mycena s.s.) driven by repeated elements and novel gene families across ecological guilds.</title>
        <authorList>
            <consortium name="Lawrence Berkeley National Laboratory"/>
            <person name="Harder C.B."/>
            <person name="Miyauchi S."/>
            <person name="Viragh M."/>
            <person name="Kuo A."/>
            <person name="Thoen E."/>
            <person name="Andreopoulos B."/>
            <person name="Lu D."/>
            <person name="Skrede I."/>
            <person name="Drula E."/>
            <person name="Henrissat B."/>
            <person name="Morin E."/>
            <person name="Kohler A."/>
            <person name="Barry K."/>
            <person name="LaButti K."/>
            <person name="Morin E."/>
            <person name="Salamov A."/>
            <person name="Lipzen A."/>
            <person name="Mereny Z."/>
            <person name="Hegedus B."/>
            <person name="Baldrian P."/>
            <person name="Stursova M."/>
            <person name="Weitz H."/>
            <person name="Taylor A."/>
            <person name="Grigoriev I.V."/>
            <person name="Nagy L.G."/>
            <person name="Martin F."/>
            <person name="Kauserud H."/>
        </authorList>
    </citation>
    <scope>NUCLEOTIDE SEQUENCE</scope>
    <source>
        <strain evidence="1">CBHHK188m</strain>
    </source>
</reference>
<protein>
    <recommendedName>
        <fullName evidence="3">F-box domain-containing protein</fullName>
    </recommendedName>
</protein>
<accession>A0AAD7IR59</accession>
<dbReference type="Proteomes" id="UP001215280">
    <property type="component" value="Unassembled WGS sequence"/>
</dbReference>
<gene>
    <name evidence="1" type="ORF">DFH07DRAFT_1035512</name>
</gene>
<proteinExistence type="predicted"/>
<evidence type="ECO:0000313" key="2">
    <source>
        <dbReference type="Proteomes" id="UP001215280"/>
    </source>
</evidence>
<evidence type="ECO:0008006" key="3">
    <source>
        <dbReference type="Google" id="ProtNLM"/>
    </source>
</evidence>
<sequence length="417" mass="47810">MSIIEDLARLLVISTEIDMQRAVLKKSENDRRLVQRQLNDVRDPVSRLPFQISSQIFIQCLPPVPHPRAHNAPILLPPVCNTWTDIALSTPALWAEIVVFSRAEGFKEFWQTWLQRARYHPLSIFLHRPFGDQIQKLELHYLSEAGNDGVIPDFLGGLGPLSHLESLSVFLDSGGNMLFPWTYVHIVEALRRLAPTLVECTLHRLLLNASDPPRHLVLPRLRQLSFGDRRDGEEFGSDDRILKYLSLPNVRTLTLSPRPHITVADLCAFLERSSPPLQELIITDRWPPLRLDTCLRLVPTLTRLELWDPRIDLLEKLFADLAEYPSDFLPALRSLCIPRHSVYEPPWETIYHALSVRRTQVTHFQATQTQSIYSAATNGRSWVPEPRPHLRVAFRELVADGMELNIGTEVLDFLLLD</sequence>
<comment type="caution">
    <text evidence="1">The sequence shown here is derived from an EMBL/GenBank/DDBJ whole genome shotgun (WGS) entry which is preliminary data.</text>
</comment>
<dbReference type="AlphaFoldDB" id="A0AAD7IR59"/>
<evidence type="ECO:0000313" key="1">
    <source>
        <dbReference type="EMBL" id="KAJ7748783.1"/>
    </source>
</evidence>
<keyword evidence="2" id="KW-1185">Reference proteome</keyword>
<dbReference type="Gene3D" id="3.80.10.10">
    <property type="entry name" value="Ribonuclease Inhibitor"/>
    <property type="match status" value="1"/>
</dbReference>
<organism evidence="1 2">
    <name type="scientific">Mycena maculata</name>
    <dbReference type="NCBI Taxonomy" id="230809"/>
    <lineage>
        <taxon>Eukaryota</taxon>
        <taxon>Fungi</taxon>
        <taxon>Dikarya</taxon>
        <taxon>Basidiomycota</taxon>
        <taxon>Agaricomycotina</taxon>
        <taxon>Agaricomycetes</taxon>
        <taxon>Agaricomycetidae</taxon>
        <taxon>Agaricales</taxon>
        <taxon>Marasmiineae</taxon>
        <taxon>Mycenaceae</taxon>
        <taxon>Mycena</taxon>
    </lineage>
</organism>